<sequence length="127" mass="13902">MNKEESMVPLGILVFLAASAGIWHWIVRNRGSVNLWLANLAGVLASFLVGVVVLIFMAPEQAGTRGPAYFLYSLMAFIGVFIGTWLFVIARFKEGEHPVGRHFIAGACSVVAAFFTLLLWVTTFPAK</sequence>
<dbReference type="Proteomes" id="UP001243713">
    <property type="component" value="Chromosome"/>
</dbReference>
<evidence type="ECO:0000313" key="3">
    <source>
        <dbReference type="Proteomes" id="UP001243713"/>
    </source>
</evidence>
<dbReference type="RefSeq" id="WP_226298649.1">
    <property type="nucleotide sequence ID" value="NZ_CP093428.1"/>
</dbReference>
<reference evidence="2 3" key="1">
    <citation type="submission" date="2022-03" db="EMBL/GenBank/DDBJ databases">
        <title>Plant growth promoting endophytes with ACC deaminase activity.</title>
        <authorList>
            <person name="Charles T."/>
            <person name="Van Dyk A."/>
            <person name="Cheng J."/>
            <person name="Heil J."/>
        </authorList>
    </citation>
    <scope>NUCLEOTIDE SEQUENCE [LARGE SCALE GENOMIC DNA]</scope>
    <source>
        <strain evidence="2 3">8R6</strain>
    </source>
</reference>
<keyword evidence="1" id="KW-0472">Membrane</keyword>
<protein>
    <submittedName>
        <fullName evidence="2">Uncharacterized protein</fullName>
    </submittedName>
</protein>
<feature type="transmembrane region" description="Helical" evidence="1">
    <location>
        <begin position="102"/>
        <end position="121"/>
    </location>
</feature>
<dbReference type="EMBL" id="CP093428">
    <property type="protein sequence ID" value="WGK91527.1"/>
    <property type="molecule type" value="Genomic_DNA"/>
</dbReference>
<feature type="transmembrane region" description="Helical" evidence="1">
    <location>
        <begin position="33"/>
        <end position="57"/>
    </location>
</feature>
<accession>A0ABY8MZT2</accession>
<gene>
    <name evidence="2" type="ORF">MOQ58_04860</name>
</gene>
<name>A0ABY8MZT2_9PSED</name>
<evidence type="ECO:0000256" key="1">
    <source>
        <dbReference type="SAM" id="Phobius"/>
    </source>
</evidence>
<feature type="transmembrane region" description="Helical" evidence="1">
    <location>
        <begin position="69"/>
        <end position="90"/>
    </location>
</feature>
<evidence type="ECO:0000313" key="2">
    <source>
        <dbReference type="EMBL" id="WGK91527.1"/>
    </source>
</evidence>
<proteinExistence type="predicted"/>
<organism evidence="2 3">
    <name type="scientific">Pseudomonas migulae</name>
    <dbReference type="NCBI Taxonomy" id="78543"/>
    <lineage>
        <taxon>Bacteria</taxon>
        <taxon>Pseudomonadati</taxon>
        <taxon>Pseudomonadota</taxon>
        <taxon>Gammaproteobacteria</taxon>
        <taxon>Pseudomonadales</taxon>
        <taxon>Pseudomonadaceae</taxon>
        <taxon>Pseudomonas</taxon>
    </lineage>
</organism>
<keyword evidence="3" id="KW-1185">Reference proteome</keyword>
<keyword evidence="1" id="KW-1133">Transmembrane helix</keyword>
<keyword evidence="1" id="KW-0812">Transmembrane</keyword>
<feature type="transmembrane region" description="Helical" evidence="1">
    <location>
        <begin position="6"/>
        <end position="26"/>
    </location>
</feature>